<proteinExistence type="predicted"/>
<dbReference type="PANTHER" id="PTHR15574">
    <property type="entry name" value="WD REPEAT DOMAIN-CONTAINING FAMILY"/>
    <property type="match status" value="1"/>
</dbReference>
<dbReference type="eggNOG" id="KOG1310">
    <property type="taxonomic scope" value="Eukaryota"/>
</dbReference>
<sequence>MEDGGGAPSLSGVTRRRELGLASPRAAQRAMHFTESAARRLSVEALLRGHQGCVNRLAWNESGSLLASGSDDRKVMLWSYPDTQRQPVCVETEHQANIFGVRFLPQTGDSRLVTGAMDYTVQLHQLDTPPDSQPRPLRGASGMRRNPDTAATAASVRTVVYTCHRSRDVAVEPLNPHLFWSAAEDGFVRQYDTRLPTSQQRDFDSPNALLAVRAKGRFSELKSLGLNPARPHLLAVAAADPLLRVYDRRMLTAGAPEGRGAGGAPLLALAPPHLALCAAGAGGGRPSRMHATHLAFGNRGDKLVATYHGDHAYCFDVTGAASPASSPTREQQQQQQPFNLFAHPSAAAALAASRRAGGGGGGGHYEAVRQYSEAIRLAPWAPVLYTNRALALLQRGWEGDALCALQDAETAVCLDPAFAKAHYRRLQALRAAGMLQSATTAVRLFKQQFPEQAGDIALDVRRQAQQAELRRQQAEQRRQLRRRRGMQFDRRRQERSAAAEPAAATQGQGEGPDGPAAAADAAAAGAATAAAGAAGTAPSGQAQQGAAARPGIGSPGGGSAAAGEAAMDASVAPAGEAGTALALVVAPAPAAAAPAAPASAAAAGGDSWDDPYASGGSEDEEGEDFAAAAAGAAASSGIDAAYAAALEAAAAGGRGADAAAAARGAPSLDGLAAQQQQDQQQQQQEQGQEAGGRGAKHQAGHQPSLWSAFEGGRRMLQRYVGQCNLQTDIKEAAFLGADDSLVATGSDDGRVFIFAAATGECVRVMMADEDVANALWSPEGESTSGGDMAEVIRRNQERLKEGPTALRGVDPRIIAALTDNPELLRALMQRATRRGGGGGPLGSGGEGPQEGGEQEDEDEEEDVREVSCRVA</sequence>
<dbReference type="Gene3D" id="2.130.10.10">
    <property type="entry name" value="YVTN repeat-like/Quinoprotein amine dehydrogenase"/>
    <property type="match status" value="3"/>
</dbReference>
<reference evidence="5 6" key="1">
    <citation type="journal article" date="2010" name="Plant Cell">
        <title>The Chlorella variabilis NC64A genome reveals adaptation to photosymbiosis, coevolution with viruses, and cryptic sex.</title>
        <authorList>
            <person name="Blanc G."/>
            <person name="Duncan G."/>
            <person name="Agarkova I."/>
            <person name="Borodovsky M."/>
            <person name="Gurnon J."/>
            <person name="Kuo A."/>
            <person name="Lindquist E."/>
            <person name="Lucas S."/>
            <person name="Pangilinan J."/>
            <person name="Polle J."/>
            <person name="Salamov A."/>
            <person name="Terry A."/>
            <person name="Yamada T."/>
            <person name="Dunigan D.D."/>
            <person name="Grigoriev I.V."/>
            <person name="Claverie J.M."/>
            <person name="Van Etten J.L."/>
        </authorList>
    </citation>
    <scope>NUCLEOTIDE SEQUENCE [LARGE SCALE GENOMIC DNA]</scope>
    <source>
        <strain evidence="5 6">NC64A</strain>
    </source>
</reference>
<dbReference type="AlphaFoldDB" id="E1ZJ93"/>
<dbReference type="GeneID" id="17353277"/>
<dbReference type="InParanoid" id="E1ZJ93"/>
<dbReference type="STRING" id="554065.E1ZJ93"/>
<feature type="compositionally biased region" description="Basic and acidic residues" evidence="4">
    <location>
        <begin position="486"/>
        <end position="497"/>
    </location>
</feature>
<feature type="compositionally biased region" description="Basic and acidic residues" evidence="4">
    <location>
        <begin position="469"/>
        <end position="478"/>
    </location>
</feature>
<organism evidence="6">
    <name type="scientific">Chlorella variabilis</name>
    <name type="common">Green alga</name>
    <dbReference type="NCBI Taxonomy" id="554065"/>
    <lineage>
        <taxon>Eukaryota</taxon>
        <taxon>Viridiplantae</taxon>
        <taxon>Chlorophyta</taxon>
        <taxon>core chlorophytes</taxon>
        <taxon>Trebouxiophyceae</taxon>
        <taxon>Chlorellales</taxon>
        <taxon>Chlorellaceae</taxon>
        <taxon>Chlorella clade</taxon>
        <taxon>Chlorella</taxon>
    </lineage>
</organism>
<dbReference type="Gene3D" id="1.25.40.10">
    <property type="entry name" value="Tetratricopeptide repeat domain"/>
    <property type="match status" value="1"/>
</dbReference>
<dbReference type="OrthoDB" id="4869960at2759"/>
<dbReference type="InterPro" id="IPR036322">
    <property type="entry name" value="WD40_repeat_dom_sf"/>
</dbReference>
<dbReference type="Proteomes" id="UP000008141">
    <property type="component" value="Unassembled WGS sequence"/>
</dbReference>
<dbReference type="PROSITE" id="PS50294">
    <property type="entry name" value="WD_REPEATS_REGION"/>
    <property type="match status" value="1"/>
</dbReference>
<dbReference type="GO" id="GO:0080008">
    <property type="term" value="C:Cul4-RING E3 ubiquitin ligase complex"/>
    <property type="evidence" value="ECO:0007669"/>
    <property type="project" value="TreeGrafter"/>
</dbReference>
<keyword evidence="6" id="KW-1185">Reference proteome</keyword>
<gene>
    <name evidence="5" type="ORF">CHLNCDRAFT_136223</name>
</gene>
<feature type="region of interest" description="Disordered" evidence="4">
    <location>
        <begin position="600"/>
        <end position="628"/>
    </location>
</feature>
<name>E1ZJ93_CHLVA</name>
<feature type="repeat" description="WD" evidence="3">
    <location>
        <begin position="47"/>
        <end position="88"/>
    </location>
</feature>
<dbReference type="OMA" id="TRISHEC"/>
<feature type="region of interest" description="Disordered" evidence="4">
    <location>
        <begin position="125"/>
        <end position="151"/>
    </location>
</feature>
<dbReference type="GO" id="GO:0045717">
    <property type="term" value="P:negative regulation of fatty acid biosynthetic process"/>
    <property type="evidence" value="ECO:0007669"/>
    <property type="project" value="TreeGrafter"/>
</dbReference>
<feature type="region of interest" description="Disordered" evidence="4">
    <location>
        <begin position="829"/>
        <end position="871"/>
    </location>
</feature>
<keyword evidence="1 3" id="KW-0853">WD repeat</keyword>
<feature type="region of interest" description="Disordered" evidence="4">
    <location>
        <begin position="666"/>
        <end position="702"/>
    </location>
</feature>
<feature type="region of interest" description="Disordered" evidence="4">
    <location>
        <begin position="536"/>
        <end position="562"/>
    </location>
</feature>
<evidence type="ECO:0000256" key="4">
    <source>
        <dbReference type="SAM" id="MobiDB-lite"/>
    </source>
</evidence>
<dbReference type="InterPro" id="IPR015943">
    <property type="entry name" value="WD40/YVTN_repeat-like_dom_sf"/>
</dbReference>
<feature type="region of interest" description="Disordered" evidence="4">
    <location>
        <begin position="469"/>
        <end position="520"/>
    </location>
</feature>
<dbReference type="SMART" id="SM00320">
    <property type="entry name" value="WD40"/>
    <property type="match status" value="5"/>
</dbReference>
<feature type="compositionally biased region" description="Low complexity" evidence="4">
    <location>
        <begin position="498"/>
        <end position="520"/>
    </location>
</feature>
<evidence type="ECO:0000256" key="2">
    <source>
        <dbReference type="ARBA" id="ARBA00022737"/>
    </source>
</evidence>
<dbReference type="PROSITE" id="PS50082">
    <property type="entry name" value="WD_REPEATS_2"/>
    <property type="match status" value="1"/>
</dbReference>
<evidence type="ECO:0000313" key="5">
    <source>
        <dbReference type="EMBL" id="EFN53955.1"/>
    </source>
</evidence>
<evidence type="ECO:0000313" key="6">
    <source>
        <dbReference type="Proteomes" id="UP000008141"/>
    </source>
</evidence>
<dbReference type="RefSeq" id="XP_005846057.1">
    <property type="nucleotide sequence ID" value="XM_005845995.1"/>
</dbReference>
<protein>
    <submittedName>
        <fullName evidence="5">Uncharacterized protein</fullName>
    </submittedName>
</protein>
<dbReference type="SUPFAM" id="SSF50978">
    <property type="entry name" value="WD40 repeat-like"/>
    <property type="match status" value="1"/>
</dbReference>
<feature type="compositionally biased region" description="Gly residues" evidence="4">
    <location>
        <begin position="834"/>
        <end position="850"/>
    </location>
</feature>
<dbReference type="Pfam" id="PF00400">
    <property type="entry name" value="WD40"/>
    <property type="match status" value="1"/>
</dbReference>
<dbReference type="SUPFAM" id="SSF48452">
    <property type="entry name" value="TPR-like"/>
    <property type="match status" value="1"/>
</dbReference>
<feature type="compositionally biased region" description="Acidic residues" evidence="4">
    <location>
        <begin position="852"/>
        <end position="863"/>
    </location>
</feature>
<dbReference type="FunCoup" id="E1ZJ93">
    <property type="interactions" value="1582"/>
</dbReference>
<dbReference type="InterPro" id="IPR011990">
    <property type="entry name" value="TPR-like_helical_dom_sf"/>
</dbReference>
<feature type="compositionally biased region" description="Low complexity" evidence="4">
    <location>
        <begin position="666"/>
        <end position="688"/>
    </location>
</feature>
<accession>E1ZJ93</accession>
<dbReference type="EMBL" id="GL433849">
    <property type="protein sequence ID" value="EFN53955.1"/>
    <property type="molecule type" value="Genomic_DNA"/>
</dbReference>
<evidence type="ECO:0000256" key="1">
    <source>
        <dbReference type="ARBA" id="ARBA00022574"/>
    </source>
</evidence>
<keyword evidence="2" id="KW-0677">Repeat</keyword>
<dbReference type="PANTHER" id="PTHR15574:SF40">
    <property type="entry name" value="WD AND TETRATRICOPEPTIDE REPEATS PROTEIN 1"/>
    <property type="match status" value="1"/>
</dbReference>
<dbReference type="InterPro" id="IPR045151">
    <property type="entry name" value="DCAF8"/>
</dbReference>
<dbReference type="KEGG" id="cvr:CHLNCDRAFT_136223"/>
<dbReference type="InterPro" id="IPR001680">
    <property type="entry name" value="WD40_rpt"/>
</dbReference>
<feature type="compositionally biased region" description="Low complexity" evidence="4">
    <location>
        <begin position="536"/>
        <end position="552"/>
    </location>
</feature>
<dbReference type="GO" id="GO:0005737">
    <property type="term" value="C:cytoplasm"/>
    <property type="evidence" value="ECO:0007669"/>
    <property type="project" value="TreeGrafter"/>
</dbReference>
<evidence type="ECO:0000256" key="3">
    <source>
        <dbReference type="PROSITE-ProRule" id="PRU00221"/>
    </source>
</evidence>